<reference evidence="3" key="1">
    <citation type="submission" date="2015-06" db="EMBL/GenBank/DDBJ databases">
        <authorList>
            <person name="Hoefler B.C."/>
            <person name="Straight P.D."/>
        </authorList>
    </citation>
    <scope>NUCLEOTIDE SEQUENCE</scope>
</reference>
<dbReference type="GO" id="GO:0008270">
    <property type="term" value="F:zinc ion binding"/>
    <property type="evidence" value="ECO:0007669"/>
    <property type="project" value="UniProtKB-KW"/>
</dbReference>
<proteinExistence type="predicted"/>
<organism evidence="3">
    <name type="scientific">Bactrocera latifrons</name>
    <name type="common">Malaysian fruit fly</name>
    <name type="synonym">Chaetodacus latifrons</name>
    <dbReference type="NCBI Taxonomy" id="174628"/>
    <lineage>
        <taxon>Eukaryota</taxon>
        <taxon>Metazoa</taxon>
        <taxon>Ecdysozoa</taxon>
        <taxon>Arthropoda</taxon>
        <taxon>Hexapoda</taxon>
        <taxon>Insecta</taxon>
        <taxon>Pterygota</taxon>
        <taxon>Neoptera</taxon>
        <taxon>Endopterygota</taxon>
        <taxon>Diptera</taxon>
        <taxon>Brachycera</taxon>
        <taxon>Muscomorpha</taxon>
        <taxon>Tephritoidea</taxon>
        <taxon>Tephritidae</taxon>
        <taxon>Bactrocera</taxon>
        <taxon>Bactrocera</taxon>
    </lineage>
</organism>
<name>A0A0K8WLI4_BACLA</name>
<dbReference type="PROSITE" id="PS50119">
    <property type="entry name" value="ZF_BBOX"/>
    <property type="match status" value="1"/>
</dbReference>
<evidence type="ECO:0000256" key="1">
    <source>
        <dbReference type="PROSITE-ProRule" id="PRU00024"/>
    </source>
</evidence>
<dbReference type="EMBL" id="GDHF01000276">
    <property type="protein sequence ID" value="JAI52038.1"/>
    <property type="molecule type" value="Transcribed_RNA"/>
</dbReference>
<dbReference type="SUPFAM" id="SSF57845">
    <property type="entry name" value="B-box zinc-binding domain"/>
    <property type="match status" value="1"/>
</dbReference>
<keyword evidence="1" id="KW-0479">Metal-binding</keyword>
<sequence length="116" mass="13518">ANLVPSIQFYKTTGLHLISASRKDNMNRKEVSDSTMAPNIAYTSGYKQKCREHNEVLQYVCENCRMLLCNFCFRKSHTAHNCFQIDNFLTHRNDLLFRLIESGRLATNCYQDIGYK</sequence>
<dbReference type="InterPro" id="IPR000315">
    <property type="entry name" value="Znf_B-box"/>
</dbReference>
<gene>
    <name evidence="3" type="primary">wech_7</name>
    <name evidence="3" type="ORF">c0_g1_i4</name>
</gene>
<dbReference type="Gene3D" id="3.30.160.60">
    <property type="entry name" value="Classic Zinc Finger"/>
    <property type="match status" value="1"/>
</dbReference>
<protein>
    <submittedName>
        <fullName evidence="3">Protein wech</fullName>
    </submittedName>
</protein>
<feature type="non-terminal residue" evidence="3">
    <location>
        <position position="1"/>
    </location>
</feature>
<dbReference type="Pfam" id="PF00643">
    <property type="entry name" value="zf-B_box"/>
    <property type="match status" value="1"/>
</dbReference>
<dbReference type="AlphaFoldDB" id="A0A0K8WLI4"/>
<keyword evidence="1" id="KW-0863">Zinc-finger</keyword>
<dbReference type="OrthoDB" id="342730at2759"/>
<feature type="domain" description="B box-type" evidence="2">
    <location>
        <begin position="50"/>
        <end position="85"/>
    </location>
</feature>
<accession>A0A0K8WLI4</accession>
<evidence type="ECO:0000259" key="2">
    <source>
        <dbReference type="PROSITE" id="PS50119"/>
    </source>
</evidence>
<feature type="non-terminal residue" evidence="3">
    <location>
        <position position="116"/>
    </location>
</feature>
<keyword evidence="1" id="KW-0862">Zinc</keyword>
<dbReference type="SMART" id="SM00336">
    <property type="entry name" value="BBOX"/>
    <property type="match status" value="1"/>
</dbReference>
<evidence type="ECO:0000313" key="3">
    <source>
        <dbReference type="EMBL" id="JAI52038.1"/>
    </source>
</evidence>